<reference evidence="10 11" key="1">
    <citation type="submission" date="2018-11" db="EMBL/GenBank/DDBJ databases">
        <title>Genomic Encyclopedia of Type Strains, Phase IV (KMG-IV): sequencing the most valuable type-strain genomes for metagenomic binning, comparative biology and taxonomic classification.</title>
        <authorList>
            <person name="Goeker M."/>
        </authorList>
    </citation>
    <scope>NUCLEOTIDE SEQUENCE [LARGE SCALE GENOMIC DNA]</scope>
    <source>
        <strain evidence="10 11">DSM 5900</strain>
    </source>
</reference>
<comment type="catalytic activity">
    <reaction evidence="8 9">
        <text>D-glyceraldehyde 3-phosphate = dihydroxyacetone phosphate</text>
        <dbReference type="Rhea" id="RHEA:18585"/>
        <dbReference type="ChEBI" id="CHEBI:57642"/>
        <dbReference type="ChEBI" id="CHEBI:59776"/>
        <dbReference type="EC" id="5.3.1.1"/>
    </reaction>
</comment>
<comment type="subcellular location">
    <subcellularLocation>
        <location evidence="8 9">Cytoplasm</location>
    </subcellularLocation>
</comment>
<keyword evidence="4 8" id="KW-0312">Gluconeogenesis</keyword>
<dbReference type="NCBIfam" id="TIGR00419">
    <property type="entry name" value="tim"/>
    <property type="match status" value="1"/>
</dbReference>
<comment type="pathway">
    <text evidence="8 9">Carbohydrate biosynthesis; gluconeogenesis.</text>
</comment>
<comment type="subunit">
    <text evidence="8 9">Homodimer.</text>
</comment>
<dbReference type="UniPathway" id="UPA01066"/>
<feature type="active site" description="Proton acceptor" evidence="8">
    <location>
        <position position="156"/>
    </location>
</feature>
<keyword evidence="5 8" id="KW-0963">Cytoplasm</keyword>
<keyword evidence="6 8" id="KW-0324">Glycolysis</keyword>
<dbReference type="PANTHER" id="PTHR21139">
    <property type="entry name" value="TRIOSEPHOSPHATE ISOMERASE"/>
    <property type="match status" value="1"/>
</dbReference>
<sequence length="237" mass="23623">MNGLRADGEQRALALAARAGAEDSPPCDWVICPPATLLGLAAHALAGSPVALGGQDCHTAAGGAHTGDLSAAMLADAGCRFAIVGHSERRADHGEGDALVAAKAAAAQAAGLIAIICVGETEAERDEGHAHAVVARQIAGSIPAGATALDTVVAYEPVWAIGTGRTPTADDVQAMHAHIRSCVPAAIDASALRILYGGSVKPGNAAVLLRLPDVDGALVGGASLVVDDFWAIGEATR</sequence>
<comment type="function">
    <text evidence="8">Involved in the gluconeogenesis. Catalyzes stereospecifically the conversion of dihydroxyacetone phosphate (DHAP) to D-glyceraldehyde-3-phosphate (G3P).</text>
</comment>
<evidence type="ECO:0000313" key="11">
    <source>
        <dbReference type="Proteomes" id="UP000278222"/>
    </source>
</evidence>
<evidence type="ECO:0000256" key="9">
    <source>
        <dbReference type="RuleBase" id="RU363013"/>
    </source>
</evidence>
<feature type="binding site" evidence="8">
    <location>
        <begin position="220"/>
        <end position="221"/>
    </location>
    <ligand>
        <name>substrate</name>
    </ligand>
</feature>
<dbReference type="InterPro" id="IPR013785">
    <property type="entry name" value="Aldolase_TIM"/>
</dbReference>
<feature type="binding site" evidence="8">
    <location>
        <position position="199"/>
    </location>
    <ligand>
        <name>substrate</name>
    </ligand>
</feature>
<dbReference type="GO" id="GO:0046166">
    <property type="term" value="P:glyceraldehyde-3-phosphate biosynthetic process"/>
    <property type="evidence" value="ECO:0007669"/>
    <property type="project" value="TreeGrafter"/>
</dbReference>
<protein>
    <recommendedName>
        <fullName evidence="8 9">Triosephosphate isomerase</fullName>
        <shortName evidence="8">TIM</shortName>
        <shortName evidence="8">TPI</shortName>
        <ecNumber evidence="8 9">5.3.1.1</ecNumber>
    </recommendedName>
    <alternativeName>
        <fullName evidence="8">Triose-phosphate isomerase</fullName>
    </alternativeName>
</protein>
<evidence type="ECO:0000256" key="8">
    <source>
        <dbReference type="HAMAP-Rule" id="MF_00147"/>
    </source>
</evidence>
<dbReference type="InterPro" id="IPR000652">
    <property type="entry name" value="Triosephosphate_isomerase"/>
</dbReference>
<dbReference type="InterPro" id="IPR022896">
    <property type="entry name" value="TrioseP_Isoase_bac/euk"/>
</dbReference>
<dbReference type="InterPro" id="IPR020861">
    <property type="entry name" value="Triosephosphate_isomerase_AS"/>
</dbReference>
<name>A0A3N1MDK3_9PROT</name>
<dbReference type="Pfam" id="PF00121">
    <property type="entry name" value="TIM"/>
    <property type="match status" value="1"/>
</dbReference>
<feature type="binding site" evidence="8">
    <location>
        <position position="162"/>
    </location>
    <ligand>
        <name>substrate</name>
    </ligand>
</feature>
<accession>A0A3N1MDK3</accession>
<comment type="pathway">
    <text evidence="8 9">Carbohydrate degradation; glycolysis; D-glyceraldehyde 3-phosphate from glycerone phosphate: step 1/1.</text>
</comment>
<dbReference type="SUPFAM" id="SSF51351">
    <property type="entry name" value="Triosephosphate isomerase (TIM)"/>
    <property type="match status" value="1"/>
</dbReference>
<dbReference type="UniPathway" id="UPA00109">
    <property type="reaction ID" value="UER00189"/>
</dbReference>
<gene>
    <name evidence="8" type="primary">tpiA</name>
    <name evidence="10" type="ORF">EDC65_0810</name>
</gene>
<organism evidence="10 11">
    <name type="scientific">Stella humosa</name>
    <dbReference type="NCBI Taxonomy" id="94"/>
    <lineage>
        <taxon>Bacteria</taxon>
        <taxon>Pseudomonadati</taxon>
        <taxon>Pseudomonadota</taxon>
        <taxon>Alphaproteobacteria</taxon>
        <taxon>Rhodospirillales</taxon>
        <taxon>Stellaceae</taxon>
        <taxon>Stella</taxon>
    </lineage>
</organism>
<dbReference type="EMBL" id="RJKX01000011">
    <property type="protein sequence ID" value="ROQ01628.1"/>
    <property type="molecule type" value="Genomic_DNA"/>
</dbReference>
<comment type="similarity">
    <text evidence="3 8 9">Belongs to the triosephosphate isomerase family.</text>
</comment>
<dbReference type="InterPro" id="IPR035990">
    <property type="entry name" value="TIM_sf"/>
</dbReference>
<comment type="pathway">
    <text evidence="2">Carbohydrate metabolism; erythritol degradation.</text>
</comment>
<proteinExistence type="inferred from homology"/>
<dbReference type="Proteomes" id="UP000278222">
    <property type="component" value="Unassembled WGS sequence"/>
</dbReference>
<evidence type="ECO:0000256" key="6">
    <source>
        <dbReference type="ARBA" id="ARBA00023152"/>
    </source>
</evidence>
<evidence type="ECO:0000256" key="4">
    <source>
        <dbReference type="ARBA" id="ARBA00022432"/>
    </source>
</evidence>
<comment type="caution">
    <text evidence="8">Lacks conserved residue(s) required for the propagation of feature annotation.</text>
</comment>
<dbReference type="PROSITE" id="PS00171">
    <property type="entry name" value="TIM_1"/>
    <property type="match status" value="1"/>
</dbReference>
<evidence type="ECO:0000256" key="2">
    <source>
        <dbReference type="ARBA" id="ARBA00004939"/>
    </source>
</evidence>
<dbReference type="GO" id="GO:0005829">
    <property type="term" value="C:cytosol"/>
    <property type="evidence" value="ECO:0007669"/>
    <property type="project" value="TreeGrafter"/>
</dbReference>
<feature type="active site" description="Electrophile" evidence="8">
    <location>
        <position position="86"/>
    </location>
</feature>
<dbReference type="Gene3D" id="3.20.20.70">
    <property type="entry name" value="Aldolase class I"/>
    <property type="match status" value="1"/>
</dbReference>
<evidence type="ECO:0000256" key="3">
    <source>
        <dbReference type="ARBA" id="ARBA00007422"/>
    </source>
</evidence>
<dbReference type="AlphaFoldDB" id="A0A3N1MDK3"/>
<dbReference type="GO" id="GO:0019563">
    <property type="term" value="P:glycerol catabolic process"/>
    <property type="evidence" value="ECO:0007669"/>
    <property type="project" value="TreeGrafter"/>
</dbReference>
<dbReference type="GO" id="GO:0006094">
    <property type="term" value="P:gluconeogenesis"/>
    <property type="evidence" value="ECO:0007669"/>
    <property type="project" value="UniProtKB-UniRule"/>
</dbReference>
<dbReference type="HAMAP" id="MF_00147_B">
    <property type="entry name" value="TIM_B"/>
    <property type="match status" value="1"/>
</dbReference>
<dbReference type="GO" id="GO:0004807">
    <property type="term" value="F:triose-phosphate isomerase activity"/>
    <property type="evidence" value="ECO:0007669"/>
    <property type="project" value="UniProtKB-UniRule"/>
</dbReference>
<dbReference type="PROSITE" id="PS51440">
    <property type="entry name" value="TIM_2"/>
    <property type="match status" value="1"/>
</dbReference>
<comment type="caution">
    <text evidence="10">The sequence shown here is derived from an EMBL/GenBank/DDBJ whole genome shotgun (WGS) entry which is preliminary data.</text>
</comment>
<comment type="catalytic activity">
    <reaction evidence="1">
        <text>L-erythrulose 1-phosphate = D-erythrulose 4-phosphate</text>
        <dbReference type="Rhea" id="RHEA:49588"/>
        <dbReference type="ChEBI" id="CHEBI:58002"/>
        <dbReference type="ChEBI" id="CHEBI:90796"/>
        <dbReference type="EC" id="5.3.1.33"/>
    </reaction>
</comment>
<dbReference type="GO" id="GO:0006096">
    <property type="term" value="P:glycolytic process"/>
    <property type="evidence" value="ECO:0007669"/>
    <property type="project" value="UniProtKB-UniRule"/>
</dbReference>
<dbReference type="UniPathway" id="UPA00138"/>
<evidence type="ECO:0000256" key="5">
    <source>
        <dbReference type="ARBA" id="ARBA00022490"/>
    </source>
</evidence>
<evidence type="ECO:0000256" key="7">
    <source>
        <dbReference type="ARBA" id="ARBA00023235"/>
    </source>
</evidence>
<dbReference type="EC" id="5.3.1.1" evidence="8 9"/>
<keyword evidence="7 8" id="KW-0413">Isomerase</keyword>
<evidence type="ECO:0000256" key="1">
    <source>
        <dbReference type="ARBA" id="ARBA00000148"/>
    </source>
</evidence>
<evidence type="ECO:0000313" key="10">
    <source>
        <dbReference type="EMBL" id="ROQ01628.1"/>
    </source>
</evidence>
<dbReference type="PANTHER" id="PTHR21139:SF42">
    <property type="entry name" value="TRIOSEPHOSPHATE ISOMERASE"/>
    <property type="match status" value="1"/>
</dbReference>
<keyword evidence="11" id="KW-1185">Reference proteome</keyword>
<dbReference type="CDD" id="cd00311">
    <property type="entry name" value="TIM"/>
    <property type="match status" value="1"/>
</dbReference>